<dbReference type="Pfam" id="PF07724">
    <property type="entry name" value="AAA_2"/>
    <property type="match status" value="1"/>
</dbReference>
<comment type="function">
    <text evidence="15">ATP-dependent chaperone that functions as an unfoldase. As part of the ClpXP protease complex, it recognizes specific protein substrates, unfolds them using energy derived from ATP hydrolysis, and then translocates them to the proteolytic subunit (CLPP) of the ClpXP complex for degradation. Thanks to its chaperone activity, it also functions in the incorporation of the pyridoxal phosphate cofactor into 5-aminolevulinate synthase, thereby activating 5-aminolevulinate (ALA) synthesis, the first step in heme biosynthesis. This chaperone is also involved in the control of mtDNA nucleoid distribution, by regulating mitochondrial transcription factor A (TFAM) activity.</text>
</comment>
<evidence type="ECO:0000256" key="11">
    <source>
        <dbReference type="ARBA" id="ARBA00023128"/>
    </source>
</evidence>
<evidence type="ECO:0000256" key="9">
    <source>
        <dbReference type="ARBA" id="ARBA00022946"/>
    </source>
</evidence>
<dbReference type="Pfam" id="PF26040">
    <property type="entry name" value="Zn_ribbon_CLPX_N"/>
    <property type="match status" value="1"/>
</dbReference>
<keyword evidence="5" id="KW-0547">Nucleotide-binding</keyword>
<feature type="compositionally biased region" description="Basic and acidic residues" evidence="20">
    <location>
        <begin position="584"/>
        <end position="599"/>
    </location>
</feature>
<keyword evidence="13" id="KW-1135">Mitochondrion nucleoid</keyword>
<evidence type="ECO:0000313" key="25">
    <source>
        <dbReference type="Proteomes" id="UP001153269"/>
    </source>
</evidence>
<evidence type="ECO:0000256" key="13">
    <source>
        <dbReference type="ARBA" id="ARBA00023271"/>
    </source>
</evidence>
<keyword evidence="12" id="KW-0143">Chaperone</keyword>
<dbReference type="FunFam" id="1.10.8.60:FF:000002">
    <property type="entry name" value="ATP-dependent Clp protease ATP-binding subunit ClpX"/>
    <property type="match status" value="1"/>
</dbReference>
<dbReference type="GO" id="GO:0008270">
    <property type="term" value="F:zinc ion binding"/>
    <property type="evidence" value="ECO:0007669"/>
    <property type="project" value="InterPro"/>
</dbReference>
<feature type="transmembrane region" description="Helical" evidence="21">
    <location>
        <begin position="20"/>
        <end position="40"/>
    </location>
</feature>
<keyword evidence="8" id="KW-0067">ATP-binding</keyword>
<feature type="compositionally biased region" description="Basic and acidic residues" evidence="20">
    <location>
        <begin position="985"/>
        <end position="1002"/>
    </location>
</feature>
<keyword evidence="10" id="KW-0007">Acetylation</keyword>
<dbReference type="GO" id="GO:0051603">
    <property type="term" value="P:proteolysis involved in protein catabolic process"/>
    <property type="evidence" value="ECO:0007669"/>
    <property type="project" value="TreeGrafter"/>
</dbReference>
<dbReference type="SMART" id="SM00382">
    <property type="entry name" value="AAA"/>
    <property type="match status" value="1"/>
</dbReference>
<dbReference type="InterPro" id="IPR050052">
    <property type="entry name" value="ATP-dep_Clp_protease_ClpX"/>
</dbReference>
<dbReference type="Gene3D" id="1.10.8.60">
    <property type="match status" value="1"/>
</dbReference>
<evidence type="ECO:0000256" key="20">
    <source>
        <dbReference type="SAM" id="MobiDB-lite"/>
    </source>
</evidence>
<evidence type="ECO:0000256" key="12">
    <source>
        <dbReference type="ARBA" id="ARBA00023186"/>
    </source>
</evidence>
<feature type="compositionally biased region" description="Basic and acidic residues" evidence="20">
    <location>
        <begin position="634"/>
        <end position="643"/>
    </location>
</feature>
<dbReference type="CDD" id="cd19497">
    <property type="entry name" value="RecA-like_ClpX"/>
    <property type="match status" value="1"/>
</dbReference>
<feature type="region of interest" description="Disordered" evidence="20">
    <location>
        <begin position="135"/>
        <end position="278"/>
    </location>
</feature>
<organism evidence="24 25">
    <name type="scientific">Pleuronectes platessa</name>
    <name type="common">European plaice</name>
    <dbReference type="NCBI Taxonomy" id="8262"/>
    <lineage>
        <taxon>Eukaryota</taxon>
        <taxon>Metazoa</taxon>
        <taxon>Chordata</taxon>
        <taxon>Craniata</taxon>
        <taxon>Vertebrata</taxon>
        <taxon>Euteleostomi</taxon>
        <taxon>Actinopterygii</taxon>
        <taxon>Neopterygii</taxon>
        <taxon>Teleostei</taxon>
        <taxon>Neoteleostei</taxon>
        <taxon>Acanthomorphata</taxon>
        <taxon>Carangaria</taxon>
        <taxon>Pleuronectiformes</taxon>
        <taxon>Pleuronectoidei</taxon>
        <taxon>Pleuronectidae</taxon>
        <taxon>Pleuronectes</taxon>
    </lineage>
</organism>
<evidence type="ECO:0000259" key="23">
    <source>
        <dbReference type="PROSITE" id="PS51902"/>
    </source>
</evidence>
<feature type="region of interest" description="Disordered" evidence="20">
    <location>
        <begin position="491"/>
        <end position="523"/>
    </location>
</feature>
<dbReference type="FunFam" id="3.40.50.300:FF:000378">
    <property type="entry name" value="ATP-dependent Clp protease ATP-binding subunit clpX-like, mitochondrial"/>
    <property type="match status" value="1"/>
</dbReference>
<evidence type="ECO:0000256" key="3">
    <source>
        <dbReference type="ARBA" id="ARBA00022553"/>
    </source>
</evidence>
<evidence type="ECO:0000256" key="6">
    <source>
        <dbReference type="ARBA" id="ARBA00022801"/>
    </source>
</evidence>
<dbReference type="SMART" id="SM01086">
    <property type="entry name" value="ClpB_D2-small"/>
    <property type="match status" value="1"/>
</dbReference>
<feature type="region of interest" description="Disordered" evidence="20">
    <location>
        <begin position="83"/>
        <end position="102"/>
    </location>
</feature>
<evidence type="ECO:0000256" key="1">
    <source>
        <dbReference type="ARBA" id="ARBA00004436"/>
    </source>
</evidence>
<dbReference type="FunFam" id="3.40.50.300:FF:003247">
    <property type="entry name" value="ATP-dependent Clp protease ATP-binding subunit clpX-like, mitochondrial"/>
    <property type="match status" value="1"/>
</dbReference>
<keyword evidence="21" id="KW-0472">Membrane</keyword>
<dbReference type="InterPro" id="IPR027417">
    <property type="entry name" value="P-loop_NTPase"/>
</dbReference>
<feature type="compositionally biased region" description="Pro residues" evidence="20">
    <location>
        <begin position="195"/>
        <end position="213"/>
    </location>
</feature>
<dbReference type="GO" id="GO:0051082">
    <property type="term" value="F:unfolded protein binding"/>
    <property type="evidence" value="ECO:0007669"/>
    <property type="project" value="InterPro"/>
</dbReference>
<dbReference type="Proteomes" id="UP001153269">
    <property type="component" value="Unassembled WGS sequence"/>
</dbReference>
<dbReference type="NCBIfam" id="NF003745">
    <property type="entry name" value="PRK05342.1"/>
    <property type="match status" value="1"/>
</dbReference>
<feature type="compositionally biased region" description="Polar residues" evidence="20">
    <location>
        <begin position="600"/>
        <end position="610"/>
    </location>
</feature>
<comment type="subunit">
    <text evidence="16">Homohexamer that forms a ring structure; this hexamerization requires ATP binding. Component of the ClpXP complex formed by the assembly of two CLPP heptameric rings with two CLPX hexameric rings, giving rise to a symmetrical structure with two central CLPP rings flanked by a CLPX ring at either end of the complex. Interacts with TFAM.</text>
</comment>
<evidence type="ECO:0000256" key="2">
    <source>
        <dbReference type="ARBA" id="ARBA00012554"/>
    </source>
</evidence>
<dbReference type="PANTHER" id="PTHR48102:SF7">
    <property type="entry name" value="ATP-DEPENDENT CLP PROTEASE ATP-BINDING SUBUNIT CLPX-LIKE, MITOCHONDRIAL"/>
    <property type="match status" value="1"/>
</dbReference>
<feature type="region of interest" description="Disordered" evidence="20">
    <location>
        <begin position="584"/>
        <end position="643"/>
    </location>
</feature>
<evidence type="ECO:0000256" key="10">
    <source>
        <dbReference type="ARBA" id="ARBA00022990"/>
    </source>
</evidence>
<evidence type="ECO:0000256" key="18">
    <source>
        <dbReference type="ARBA" id="ARBA00077425"/>
    </source>
</evidence>
<evidence type="ECO:0000256" key="15">
    <source>
        <dbReference type="ARBA" id="ARBA00058714"/>
    </source>
</evidence>
<evidence type="ECO:0000256" key="14">
    <source>
        <dbReference type="ARBA" id="ARBA00050527"/>
    </source>
</evidence>
<evidence type="ECO:0000259" key="22">
    <source>
        <dbReference type="PROSITE" id="PS51132"/>
    </source>
</evidence>
<dbReference type="Gene3D" id="3.40.50.300">
    <property type="entry name" value="P-loop containing nucleotide triphosphate hydrolases"/>
    <property type="match status" value="1"/>
</dbReference>
<keyword evidence="9" id="KW-0809">Transit peptide</keyword>
<keyword evidence="3" id="KW-0597">Phosphoprotein</keyword>
<reference evidence="24" key="1">
    <citation type="submission" date="2020-03" db="EMBL/GenBank/DDBJ databases">
        <authorList>
            <person name="Weist P."/>
        </authorList>
    </citation>
    <scope>NUCLEOTIDE SEQUENCE</scope>
</reference>
<feature type="domain" description="ClpX-type ZB" evidence="23">
    <location>
        <begin position="1006"/>
        <end position="1059"/>
    </location>
</feature>
<dbReference type="GO" id="GO:0042645">
    <property type="term" value="C:mitochondrial nucleoid"/>
    <property type="evidence" value="ECO:0007669"/>
    <property type="project" value="UniProtKB-SubCell"/>
</dbReference>
<dbReference type="GO" id="GO:0005524">
    <property type="term" value="F:ATP binding"/>
    <property type="evidence" value="ECO:0007669"/>
    <property type="project" value="UniProtKB-KW"/>
</dbReference>
<dbReference type="InterPro" id="IPR059067">
    <property type="entry name" value="Znf_ribbon_CLPX-like"/>
</dbReference>
<dbReference type="Pfam" id="PF02191">
    <property type="entry name" value="OLF"/>
    <property type="match status" value="1"/>
</dbReference>
<dbReference type="Pfam" id="PF01391">
    <property type="entry name" value="Collagen"/>
    <property type="match status" value="1"/>
</dbReference>
<gene>
    <name evidence="24" type="ORF">PLEPLA_LOCUS42310</name>
</gene>
<keyword evidence="7" id="KW-0862">Zinc</keyword>
<dbReference type="PROSITE" id="PS51132">
    <property type="entry name" value="OLF"/>
    <property type="match status" value="1"/>
</dbReference>
<evidence type="ECO:0000256" key="7">
    <source>
        <dbReference type="ARBA" id="ARBA00022833"/>
    </source>
</evidence>
<dbReference type="SUPFAM" id="SSF101898">
    <property type="entry name" value="NHL repeat"/>
    <property type="match status" value="1"/>
</dbReference>
<keyword evidence="11" id="KW-0496">Mitochondrion</keyword>
<dbReference type="EMBL" id="CADEAL010004216">
    <property type="protein sequence ID" value="CAB1454544.1"/>
    <property type="molecule type" value="Genomic_DNA"/>
</dbReference>
<dbReference type="SMART" id="SM00284">
    <property type="entry name" value="OLF"/>
    <property type="match status" value="1"/>
</dbReference>
<dbReference type="NCBIfam" id="TIGR00382">
    <property type="entry name" value="clpX"/>
    <property type="match status" value="1"/>
</dbReference>
<comment type="caution">
    <text evidence="19">Lacks conserved residue(s) required for the propagation of feature annotation.</text>
</comment>
<evidence type="ECO:0000256" key="17">
    <source>
        <dbReference type="ARBA" id="ARBA00073042"/>
    </source>
</evidence>
<dbReference type="GO" id="GO:0046983">
    <property type="term" value="F:protein dimerization activity"/>
    <property type="evidence" value="ECO:0007669"/>
    <property type="project" value="InterPro"/>
</dbReference>
<dbReference type="EC" id="3.6.4.10" evidence="2"/>
<keyword evidence="21" id="KW-1133">Transmembrane helix</keyword>
<evidence type="ECO:0000313" key="24">
    <source>
        <dbReference type="EMBL" id="CAB1454544.1"/>
    </source>
</evidence>
<feature type="compositionally biased region" description="Basic and acidic residues" evidence="20">
    <location>
        <begin position="170"/>
        <end position="183"/>
    </location>
</feature>
<keyword evidence="21" id="KW-0812">Transmembrane</keyword>
<feature type="compositionally biased region" description="Basic residues" evidence="20">
    <location>
        <begin position="217"/>
        <end position="228"/>
    </location>
</feature>
<feature type="compositionally biased region" description="Polar residues" evidence="20">
    <location>
        <begin position="501"/>
        <end position="513"/>
    </location>
</feature>
<evidence type="ECO:0000256" key="21">
    <source>
        <dbReference type="SAM" id="Phobius"/>
    </source>
</evidence>
<sequence>MRQGTDMMEKSEVFQAWKVLLVGMCVLLMILTSGLVILLVRQKELSDELVRLDAQMQELSQSCGLKEGILSTDQDEAAELKKLHRSRRNQEREPTQSQEEKDMLMLMTYSMVPVKSLMDMCSSRGVCLIGPAGPPGLPGRAGSQGPKGEPGAEGRRGRKGPPGRVGEPGPKGDHGPPRVKDETCNDILSEGPSGPRGPPGLPGPPGPNCPPCNPNRVRNKTIGRRIHQTNKMEKSSPLPTRDNLNQTDTENRTTITTTGVKQFISPTSHPPDDTRNIVNVTDSEKLLNTKMQPESESFHPHPDTDALNEINTGDITEAPVQLSTDLLSGDLGKNSDVFKPSGNISLTTIRNVSTESVSPRPDNTHESWIPTRNVTESPVETSAVLPTTRSAHEAADIFNFTNSERFTNIEKETESVSPHQENSHNILNDSNTENITVTPIQLLTDPLSSDQSREAVNGSRTFIDEPKENAHVPEDQKSDAFNDSRTLIKTPMQSDSRDNKLNLTGNEGWTETKSPTHHPPDNMNVTDAKKLLIPTMEPESEPIHQDNNHRTLNDTITGNVTEAPVKILTALTFGDLGDNSDAFKARESVSPRPDYRQDSWTESNTGNVTPTPRPPDNIHVTDSEKRLNPTVEPESFHQDNSHDRFNETRRETVTGAPLILLTTPLSVEVTEKMEPFNISGNIIDTPMERDSSYPLQNANKINVTDSETWTKKECRIKSIKCSEKATSMRSTFGAWMSDISLLDNGPYWLADHFSGRILAEYENISSSKNMSNKTIDVRRFYQGCGHVVYKGSFYFHNAGTNNLIKFDLNTRRKDTLTVAKSRYNNLNYLFCNSKTYFKFAVDENGLWVIFASDTDDNTMVAKLNPDTFSVESVINTAYPTTKAGNAFIALKCKDKTKDEICCSRGGGWSVFPRTLGLSQRGVMSCPCTSAARLFLNTAHRGLSCSRFQLFSLSRQGSREAHVPLQVRVRSFSETSVCFAAKDGTTKDNGSDGGKKSISEGKRLSGSGGSGKGGSQLRCPKCGDPCTHVETFVSSTRFVKCEKCHHFFVVLSETDSKKGLNKEPESAAEAVKLAFSQKPPPPPKKIFAYLDKYVVGQSYAKKVLAVAVYNHYKRIYNNIPAGSRQQAEVEKQPSLTPRELEMRRREDEYRFTKLLQIAGISPHGNALGASMQQQASQQAPQEKRGGEVLDSTHTEIKLEKSNIILLGPTGSGKTLLAQTLARCLDVPFAICDCTTLTQAGYVGEDIESVIAKLLQDSNYSVEKAQQGIVFLDEVDKIGSVPGIHQLRDVGGEGVQQGLLKLLEGTIVNVPEKNSRKLRGETVQVDTTNILFVASGAFNGLDRIISRRKNEKYLGFGTPSNMGKGRRAAAAADLANTSGETDTVLEIEEKDRLLKHVEARDLIEFGMIPEFVGRLPVVVPLHSLDEETLVRILTEPRNAVVPQYQALFSMDKCELNVTPGALQAIARMALERKTGARGLRSIMEKLLLEPMFEVPHSDIMAVELNKDIVQGKALPRYIRAPAKETSEEEYDSGIEEENWPRQADAANN</sequence>
<accession>A0A9N7ZAF5</accession>
<comment type="subcellular location">
    <subcellularLocation>
        <location evidence="1">Mitochondrion matrix</location>
        <location evidence="1">Mitochondrion nucleoid</location>
    </subcellularLocation>
</comment>
<dbReference type="InterPro" id="IPR003112">
    <property type="entry name" value="Olfac-like_dom"/>
</dbReference>
<dbReference type="GO" id="GO:0140662">
    <property type="term" value="F:ATP-dependent protein folding chaperone"/>
    <property type="evidence" value="ECO:0007669"/>
    <property type="project" value="InterPro"/>
</dbReference>
<evidence type="ECO:0000256" key="19">
    <source>
        <dbReference type="PROSITE-ProRule" id="PRU00446"/>
    </source>
</evidence>
<feature type="region of interest" description="Disordered" evidence="20">
    <location>
        <begin position="985"/>
        <end position="1016"/>
    </location>
</feature>
<dbReference type="InterPro" id="IPR003959">
    <property type="entry name" value="ATPase_AAA_core"/>
</dbReference>
<evidence type="ECO:0000256" key="5">
    <source>
        <dbReference type="ARBA" id="ARBA00022741"/>
    </source>
</evidence>
<proteinExistence type="predicted"/>
<evidence type="ECO:0000256" key="8">
    <source>
        <dbReference type="ARBA" id="ARBA00022840"/>
    </source>
</evidence>
<name>A0A9N7ZAF5_PLEPL</name>
<dbReference type="GO" id="GO:0016887">
    <property type="term" value="F:ATP hydrolysis activity"/>
    <property type="evidence" value="ECO:0007669"/>
    <property type="project" value="InterPro"/>
</dbReference>
<keyword evidence="6" id="KW-0378">Hydrolase</keyword>
<dbReference type="InterPro" id="IPR019489">
    <property type="entry name" value="Clp_ATPase_C"/>
</dbReference>
<dbReference type="PANTHER" id="PTHR48102">
    <property type="entry name" value="ATP-DEPENDENT CLP PROTEASE ATP-BINDING SUBUNIT CLPX-LIKE, MITOCHONDRIAL-RELATED"/>
    <property type="match status" value="1"/>
</dbReference>
<dbReference type="InterPro" id="IPR004487">
    <property type="entry name" value="Clp_protease_ATP-bd_su_ClpX"/>
</dbReference>
<dbReference type="InterPro" id="IPR008160">
    <property type="entry name" value="Collagen"/>
</dbReference>
<feature type="region of interest" description="Disordered" evidence="20">
    <location>
        <begin position="1167"/>
        <end position="1187"/>
    </location>
</feature>
<comment type="caution">
    <text evidence="24">The sequence shown here is derived from an EMBL/GenBank/DDBJ whole genome shotgun (WGS) entry which is preliminary data.</text>
</comment>
<protein>
    <recommendedName>
        <fullName evidence="17">ATP-dependent clpX-like chaperone, mitochondrial</fullName>
        <ecNumber evidence="2">3.6.4.10</ecNumber>
    </recommendedName>
    <alternativeName>
        <fullName evidence="18">ATP-dependent Clp protease ATP-binding subunit clpX-like, mitochondrial</fullName>
    </alternativeName>
</protein>
<feature type="region of interest" description="Disordered" evidence="20">
    <location>
        <begin position="1521"/>
        <end position="1546"/>
    </location>
</feature>
<dbReference type="InterPro" id="IPR003593">
    <property type="entry name" value="AAA+_ATPase"/>
</dbReference>
<feature type="domain" description="Olfactomedin-like" evidence="22">
    <location>
        <begin position="713"/>
        <end position="966"/>
    </location>
</feature>
<dbReference type="Pfam" id="PF10431">
    <property type="entry name" value="ClpB_D2-small"/>
    <property type="match status" value="1"/>
</dbReference>
<comment type="catalytic activity">
    <reaction evidence="14">
        <text>ATP + H2O = ADP + phosphate + H(+)</text>
        <dbReference type="Rhea" id="RHEA:13065"/>
        <dbReference type="ChEBI" id="CHEBI:15377"/>
        <dbReference type="ChEBI" id="CHEBI:15378"/>
        <dbReference type="ChEBI" id="CHEBI:30616"/>
        <dbReference type="ChEBI" id="CHEBI:43474"/>
        <dbReference type="ChEBI" id="CHEBI:456216"/>
        <dbReference type="EC" id="3.6.4.10"/>
    </reaction>
    <physiologicalReaction direction="left-to-right" evidence="14">
        <dbReference type="Rhea" id="RHEA:13066"/>
    </physiologicalReaction>
</comment>
<feature type="compositionally biased region" description="Basic and acidic residues" evidence="20">
    <location>
        <begin position="88"/>
        <end position="102"/>
    </location>
</feature>
<dbReference type="PROSITE" id="PS51902">
    <property type="entry name" value="CLPX_ZB"/>
    <property type="match status" value="1"/>
</dbReference>
<keyword evidence="4" id="KW-0479">Metal-binding</keyword>
<feature type="compositionally biased region" description="Low complexity" evidence="20">
    <location>
        <begin position="138"/>
        <end position="149"/>
    </location>
</feature>
<evidence type="ECO:0000256" key="16">
    <source>
        <dbReference type="ARBA" id="ARBA00065499"/>
    </source>
</evidence>
<feature type="compositionally biased region" description="Low complexity" evidence="20">
    <location>
        <begin position="1168"/>
        <end position="1179"/>
    </location>
</feature>
<dbReference type="InterPro" id="IPR059188">
    <property type="entry name" value="Znf_CLPX-like"/>
</dbReference>
<dbReference type="SUPFAM" id="SSF52540">
    <property type="entry name" value="P-loop containing nucleoside triphosphate hydrolases"/>
    <property type="match status" value="1"/>
</dbReference>
<evidence type="ECO:0000256" key="4">
    <source>
        <dbReference type="ARBA" id="ARBA00022723"/>
    </source>
</evidence>
<keyword evidence="25" id="KW-1185">Reference proteome</keyword>
<feature type="compositionally biased region" description="Acidic residues" evidence="20">
    <location>
        <begin position="1524"/>
        <end position="1535"/>
    </location>
</feature>